<name>A0A084WBZ8_ANOSI</name>
<dbReference type="InterPro" id="IPR036056">
    <property type="entry name" value="Fibrinogen-like_C"/>
</dbReference>
<dbReference type="Pfam" id="PF00147">
    <property type="entry name" value="Fibrinogen_C"/>
    <property type="match status" value="1"/>
</dbReference>
<dbReference type="EMBL" id="ATLV01022528">
    <property type="status" value="NOT_ANNOTATED_CDS"/>
    <property type="molecule type" value="Genomic_DNA"/>
</dbReference>
<organism evidence="3">
    <name type="scientific">Anopheles sinensis</name>
    <name type="common">Mosquito</name>
    <dbReference type="NCBI Taxonomy" id="74873"/>
    <lineage>
        <taxon>Eukaryota</taxon>
        <taxon>Metazoa</taxon>
        <taxon>Ecdysozoa</taxon>
        <taxon>Arthropoda</taxon>
        <taxon>Hexapoda</taxon>
        <taxon>Insecta</taxon>
        <taxon>Pterygota</taxon>
        <taxon>Neoptera</taxon>
        <taxon>Endopterygota</taxon>
        <taxon>Diptera</taxon>
        <taxon>Nematocera</taxon>
        <taxon>Culicoidea</taxon>
        <taxon>Culicidae</taxon>
        <taxon>Anophelinae</taxon>
        <taxon>Anopheles</taxon>
    </lineage>
</organism>
<keyword evidence="5" id="KW-1185">Reference proteome</keyword>
<dbReference type="PANTHER" id="PTHR19143">
    <property type="entry name" value="FIBRINOGEN/TENASCIN/ANGIOPOEITIN"/>
    <property type="match status" value="1"/>
</dbReference>
<reference evidence="3 5" key="1">
    <citation type="journal article" date="2014" name="BMC Genomics">
        <title>Genome sequence of Anopheles sinensis provides insight into genetics basis of mosquito competence for malaria parasites.</title>
        <authorList>
            <person name="Zhou D."/>
            <person name="Zhang D."/>
            <person name="Ding G."/>
            <person name="Shi L."/>
            <person name="Hou Q."/>
            <person name="Ye Y."/>
            <person name="Xu Y."/>
            <person name="Zhou H."/>
            <person name="Xiong C."/>
            <person name="Li S."/>
            <person name="Yu J."/>
            <person name="Hong S."/>
            <person name="Yu X."/>
            <person name="Zou P."/>
            <person name="Chen C."/>
            <person name="Chang X."/>
            <person name="Wang W."/>
            <person name="Lv Y."/>
            <person name="Sun Y."/>
            <person name="Ma L."/>
            <person name="Shen B."/>
            <person name="Zhu C."/>
        </authorList>
    </citation>
    <scope>NUCLEOTIDE SEQUENCE [LARGE SCALE GENOMIC DNA]</scope>
</reference>
<dbReference type="PANTHER" id="PTHR19143:SF327">
    <property type="entry name" value="FI21813P1-RELATED"/>
    <property type="match status" value="1"/>
</dbReference>
<dbReference type="OrthoDB" id="6145874at2759"/>
<keyword evidence="1" id="KW-1015">Disulfide bond</keyword>
<proteinExistence type="predicted"/>
<dbReference type="CDD" id="cd00087">
    <property type="entry name" value="FReD"/>
    <property type="match status" value="1"/>
</dbReference>
<dbReference type="EMBL" id="KE525333">
    <property type="protein sequence ID" value="KFB47742.1"/>
    <property type="molecule type" value="Genomic_DNA"/>
</dbReference>
<evidence type="ECO:0000259" key="2">
    <source>
        <dbReference type="PROSITE" id="PS51406"/>
    </source>
</evidence>
<dbReference type="PROSITE" id="PS51406">
    <property type="entry name" value="FIBRINOGEN_C_2"/>
    <property type="match status" value="1"/>
</dbReference>
<protein>
    <submittedName>
        <fullName evidence="3">AGAP012539-PA-like protein</fullName>
    </submittedName>
    <submittedName>
        <fullName evidence="4">Fibrinogen C-terminal domain-containing protein</fullName>
    </submittedName>
</protein>
<sequence>MCIKTESNSLQKTEDAVKASEAVCRSKLKQGLETIWNDTLQTVEKAEISAEVKLHKVEQQLLEIKESLNETKDSVKASEESLLNKIVEKTATIWNDALQAVVPDRTSTEDYLQSKLDEVESNMFVKMDNMQEKLEADLHKIEGETKQVLDLQKELNEKQTIQSEAPVTTLMTPENKGTYKSCKEVPSKLSGTYVIQLEPGQNVAVYCEQSAFDGGWLVFQYRYDGKENFFRNWTDYRDGFGNLNGEFWFGLEHLHKMTTGRKHELMVEMKDYFGNYAYAHYDEFVIESEAEGYRLKKGNHDGTAGDALKLHQGMKFSTPDVDNDALSHWACAPDFYGAWWYKDCHNSNLNGGYKNVSSSYSMTWRQFKDDWRSLSYSRMMVREVN</sequence>
<dbReference type="VEuPathDB" id="VectorBase:ASIC015809"/>
<dbReference type="EnsemblMetazoa" id="ASIC015809-RA">
    <property type="protein sequence ID" value="ASIC015809-PA"/>
    <property type="gene ID" value="ASIC015809"/>
</dbReference>
<dbReference type="GO" id="GO:0005615">
    <property type="term" value="C:extracellular space"/>
    <property type="evidence" value="ECO:0007669"/>
    <property type="project" value="TreeGrafter"/>
</dbReference>
<evidence type="ECO:0000313" key="5">
    <source>
        <dbReference type="Proteomes" id="UP000030765"/>
    </source>
</evidence>
<feature type="domain" description="Fibrinogen C-terminal" evidence="2">
    <location>
        <begin position="173"/>
        <end position="385"/>
    </location>
</feature>
<gene>
    <name evidence="3" type="ORF">ZHAS_00015809</name>
</gene>
<dbReference type="InterPro" id="IPR050373">
    <property type="entry name" value="Fibrinogen_C-term_domain"/>
</dbReference>
<dbReference type="SMART" id="SM00186">
    <property type="entry name" value="FBG"/>
    <property type="match status" value="1"/>
</dbReference>
<dbReference type="VEuPathDB" id="VectorBase:ASIS009293"/>
<dbReference type="AlphaFoldDB" id="A0A084WBZ8"/>
<dbReference type="InterPro" id="IPR020837">
    <property type="entry name" value="Fibrinogen_CS"/>
</dbReference>
<dbReference type="PROSITE" id="PS00514">
    <property type="entry name" value="FIBRINOGEN_C_1"/>
    <property type="match status" value="1"/>
</dbReference>
<reference evidence="4" key="2">
    <citation type="submission" date="2020-05" db="UniProtKB">
        <authorList>
            <consortium name="EnsemblMetazoa"/>
        </authorList>
    </citation>
    <scope>IDENTIFICATION</scope>
</reference>
<dbReference type="InterPro" id="IPR014716">
    <property type="entry name" value="Fibrinogen_a/b/g_C_1"/>
</dbReference>
<dbReference type="OMA" id="SHWACAP"/>
<dbReference type="SUPFAM" id="SSF56496">
    <property type="entry name" value="Fibrinogen C-terminal domain-like"/>
    <property type="match status" value="1"/>
</dbReference>
<evidence type="ECO:0000313" key="4">
    <source>
        <dbReference type="EnsemblMetazoa" id="ASIC015809-PA"/>
    </source>
</evidence>
<accession>A0A084WBZ8</accession>
<evidence type="ECO:0000313" key="3">
    <source>
        <dbReference type="EMBL" id="KFB47742.1"/>
    </source>
</evidence>
<dbReference type="STRING" id="74873.A0A084WBZ8"/>
<evidence type="ECO:0000256" key="1">
    <source>
        <dbReference type="ARBA" id="ARBA00023157"/>
    </source>
</evidence>
<dbReference type="Gene3D" id="3.90.215.10">
    <property type="entry name" value="Gamma Fibrinogen, chain A, domain 1"/>
    <property type="match status" value="1"/>
</dbReference>
<dbReference type="InterPro" id="IPR002181">
    <property type="entry name" value="Fibrinogen_a/b/g_C_dom"/>
</dbReference>
<dbReference type="Proteomes" id="UP000030765">
    <property type="component" value="Unassembled WGS sequence"/>
</dbReference>